<dbReference type="GO" id="GO:0004692">
    <property type="term" value="F:cGMP-dependent protein kinase activity"/>
    <property type="evidence" value="ECO:0007669"/>
    <property type="project" value="UniProtKB-EC"/>
</dbReference>
<evidence type="ECO:0000256" key="1">
    <source>
        <dbReference type="ARBA" id="ARBA00001946"/>
    </source>
</evidence>
<dbReference type="GO" id="GO:0005952">
    <property type="term" value="C:cAMP-dependent protein kinase complex"/>
    <property type="evidence" value="ECO:0007669"/>
    <property type="project" value="TreeGrafter"/>
</dbReference>
<feature type="region of interest" description="Disordered" evidence="18">
    <location>
        <begin position="1"/>
        <end position="56"/>
    </location>
</feature>
<dbReference type="Gene3D" id="2.60.120.10">
    <property type="entry name" value="Jelly Rolls"/>
    <property type="match status" value="2"/>
</dbReference>
<dbReference type="GO" id="GO:0004691">
    <property type="term" value="F:cAMP-dependent protein kinase activity"/>
    <property type="evidence" value="ECO:0007669"/>
    <property type="project" value="TreeGrafter"/>
</dbReference>
<dbReference type="SUPFAM" id="SSF56112">
    <property type="entry name" value="Protein kinase-like (PK-like)"/>
    <property type="match status" value="1"/>
</dbReference>
<feature type="domain" description="Protein kinase" evidence="19">
    <location>
        <begin position="395"/>
        <end position="691"/>
    </location>
</feature>
<keyword evidence="11 17" id="KW-0067">ATP-binding</keyword>
<feature type="binding site" evidence="17">
    <location>
        <position position="429"/>
    </location>
    <ligand>
        <name>ATP</name>
        <dbReference type="ChEBI" id="CHEBI:30616"/>
    </ligand>
</feature>
<dbReference type="InterPro" id="IPR000595">
    <property type="entry name" value="cNMP-bd_dom"/>
</dbReference>
<dbReference type="AlphaFoldDB" id="A0A7S2BH68"/>
<dbReference type="InterPro" id="IPR014710">
    <property type="entry name" value="RmlC-like_jellyroll"/>
</dbReference>
<keyword evidence="7" id="KW-0808">Transferase</keyword>
<evidence type="ECO:0000259" key="21">
    <source>
        <dbReference type="PROSITE" id="PS51285"/>
    </source>
</evidence>
<feature type="compositionally biased region" description="Basic and acidic residues" evidence="18">
    <location>
        <begin position="36"/>
        <end position="47"/>
    </location>
</feature>
<dbReference type="GO" id="GO:0005524">
    <property type="term" value="F:ATP binding"/>
    <property type="evidence" value="ECO:0007669"/>
    <property type="project" value="UniProtKB-UniRule"/>
</dbReference>
<comment type="cofactor">
    <cofactor evidence="1">
        <name>Mg(2+)</name>
        <dbReference type="ChEBI" id="CHEBI:18420"/>
    </cofactor>
</comment>
<proteinExistence type="inferred from homology"/>
<evidence type="ECO:0000256" key="8">
    <source>
        <dbReference type="ARBA" id="ARBA00022723"/>
    </source>
</evidence>
<evidence type="ECO:0000256" key="16">
    <source>
        <dbReference type="ARBA" id="ARBA00047462"/>
    </source>
</evidence>
<dbReference type="PROSITE" id="PS00107">
    <property type="entry name" value="PROTEIN_KINASE_ATP"/>
    <property type="match status" value="1"/>
</dbReference>
<evidence type="ECO:0000256" key="13">
    <source>
        <dbReference type="ARBA" id="ARBA00022992"/>
    </source>
</evidence>
<dbReference type="EMBL" id="HBGS01014570">
    <property type="protein sequence ID" value="CAD9396509.1"/>
    <property type="molecule type" value="Transcribed_RNA"/>
</dbReference>
<evidence type="ECO:0000256" key="14">
    <source>
        <dbReference type="ARBA" id="ARBA00024113"/>
    </source>
</evidence>
<evidence type="ECO:0000256" key="9">
    <source>
        <dbReference type="ARBA" id="ARBA00022741"/>
    </source>
</evidence>
<dbReference type="EC" id="2.7.11.12" evidence="3"/>
<dbReference type="SUPFAM" id="SSF51206">
    <property type="entry name" value="cAMP-binding domain-like"/>
    <property type="match status" value="2"/>
</dbReference>
<evidence type="ECO:0000256" key="17">
    <source>
        <dbReference type="PROSITE-ProRule" id="PRU10141"/>
    </source>
</evidence>
<dbReference type="InterPro" id="IPR017441">
    <property type="entry name" value="Protein_kinase_ATP_BS"/>
</dbReference>
<evidence type="ECO:0000313" key="22">
    <source>
        <dbReference type="EMBL" id="CAD9396509.1"/>
    </source>
</evidence>
<keyword evidence="13" id="KW-0142">cGMP-binding</keyword>
<dbReference type="PROSITE" id="PS51285">
    <property type="entry name" value="AGC_KINASE_CTER"/>
    <property type="match status" value="1"/>
</dbReference>
<dbReference type="Gene3D" id="3.30.200.20">
    <property type="entry name" value="Phosphorylase Kinase, domain 1"/>
    <property type="match status" value="1"/>
</dbReference>
<feature type="domain" description="Cyclic nucleotide-binding" evidence="20">
    <location>
        <begin position="104"/>
        <end position="223"/>
    </location>
</feature>
<evidence type="ECO:0000259" key="20">
    <source>
        <dbReference type="PROSITE" id="PS50042"/>
    </source>
</evidence>
<dbReference type="GO" id="GO:0046872">
    <property type="term" value="F:metal ion binding"/>
    <property type="evidence" value="ECO:0007669"/>
    <property type="project" value="UniProtKB-KW"/>
</dbReference>
<feature type="domain" description="Cyclic nucleotide-binding" evidence="20">
    <location>
        <begin position="226"/>
        <end position="273"/>
    </location>
</feature>
<dbReference type="InterPro" id="IPR018488">
    <property type="entry name" value="cNMP-bd_CS"/>
</dbReference>
<keyword evidence="5" id="KW-0723">Serine/threonine-protein kinase</keyword>
<keyword evidence="12" id="KW-0460">Magnesium</keyword>
<keyword evidence="4" id="KW-0963">Cytoplasm</keyword>
<sequence length="739" mass="81596">MGSAALGKMPESETNPTRGSMKMGIKKNNNEAQNEGSKRTGSDDPAKRIGTPTGTATTAMREQVCFNDFQASDIEGQVRPSTINEQADNDDSEGYRLVATALAAFTNGDETGDAQFQSIIKRTIMKRKIIQGEILMRQGDGGDEMYVLESGTVQVIKNNVRGDVIEAGGVVGELALIFDAPRSATVEALEDCVLWALSRVSFQFLLAKQKLRSRVQTAKYLREAGCLMKLDEFNIARLAVAMQRDEIFNNQTLVEEDEMLEKCYLVIEGQVSISSTKLSIDDLQKMFPNKTKVDTSGSTPCLVCESGHFLGIALLSAAVCPHPAQPFDDARKAMRSAVTIQTLGKVQCSYFTIKQFESVLGPVKTVMANGAQKHFGSHRRASVPKINEVLTMSDFSISTFLGAGSFGKVVLGECKKRNHPAFGKNFAIKCMGKHLIEKGGDIEHVKSEKELLGRMNHPLVLGLLSAIQTKDVLYLVTDYVESISLWEVIYKRIDLPADRRAEISKFWAAHVFEALSYVHSEGIAYRDLKPENLLVDKMGHIILIDFGFGKELPQKITSNGEEVWSNLTYTVCGTVEYLAPEMILGGHGHDHTVDYWAFGCLLFEFIAGRTPFVDSAGEDDYRKIIKKICASRFHAIDISERVEGIFGTGQAAKSEFSYFRDLVSQLLKTETHQRIGNLSGGCDDVKRHNYFSTVDWASIANKKAEAPWIPRIHAPTKPAGSDATNVQPYQGDNSSFADW</sequence>
<dbReference type="InterPro" id="IPR000719">
    <property type="entry name" value="Prot_kinase_dom"/>
</dbReference>
<evidence type="ECO:0000256" key="5">
    <source>
        <dbReference type="ARBA" id="ARBA00022527"/>
    </source>
</evidence>
<dbReference type="InterPro" id="IPR000961">
    <property type="entry name" value="AGC-kinase_C"/>
</dbReference>
<dbReference type="PROSITE" id="PS00889">
    <property type="entry name" value="CNMP_BINDING_2"/>
    <property type="match status" value="1"/>
</dbReference>
<reference evidence="22" key="1">
    <citation type="submission" date="2021-01" db="EMBL/GenBank/DDBJ databases">
        <authorList>
            <person name="Corre E."/>
            <person name="Pelletier E."/>
            <person name="Niang G."/>
            <person name="Scheremetjew M."/>
            <person name="Finn R."/>
            <person name="Kale V."/>
            <person name="Holt S."/>
            <person name="Cochrane G."/>
            <person name="Meng A."/>
            <person name="Brown T."/>
            <person name="Cohen L."/>
        </authorList>
    </citation>
    <scope>NUCLEOTIDE SEQUENCE</scope>
    <source>
        <strain evidence="22">CCMP1381</strain>
    </source>
</reference>
<dbReference type="CDD" id="cd00038">
    <property type="entry name" value="CAP_ED"/>
    <property type="match status" value="1"/>
</dbReference>
<evidence type="ECO:0000256" key="2">
    <source>
        <dbReference type="ARBA" id="ARBA00006352"/>
    </source>
</evidence>
<gene>
    <name evidence="22" type="ORF">DSPE1174_LOCUS7681</name>
</gene>
<dbReference type="PROSITE" id="PS50042">
    <property type="entry name" value="CNMP_BINDING_3"/>
    <property type="match status" value="2"/>
</dbReference>
<evidence type="ECO:0000256" key="12">
    <source>
        <dbReference type="ARBA" id="ARBA00022842"/>
    </source>
</evidence>
<dbReference type="PROSITE" id="PS00108">
    <property type="entry name" value="PROTEIN_KINASE_ST"/>
    <property type="match status" value="1"/>
</dbReference>
<dbReference type="PRINTS" id="PR00103">
    <property type="entry name" value="CAMPKINASE"/>
</dbReference>
<comment type="catalytic activity">
    <reaction evidence="16">
        <text>L-seryl-[protein] + ATP = O-phospho-L-seryl-[protein] + ADP + H(+)</text>
        <dbReference type="Rhea" id="RHEA:17989"/>
        <dbReference type="Rhea" id="RHEA-COMP:9863"/>
        <dbReference type="Rhea" id="RHEA-COMP:11604"/>
        <dbReference type="ChEBI" id="CHEBI:15378"/>
        <dbReference type="ChEBI" id="CHEBI:29999"/>
        <dbReference type="ChEBI" id="CHEBI:30616"/>
        <dbReference type="ChEBI" id="CHEBI:83421"/>
        <dbReference type="ChEBI" id="CHEBI:456216"/>
        <dbReference type="EC" id="2.7.11.12"/>
    </reaction>
</comment>
<feature type="compositionally biased region" description="Polar residues" evidence="18">
    <location>
        <begin position="722"/>
        <end position="739"/>
    </location>
</feature>
<dbReference type="Pfam" id="PF00027">
    <property type="entry name" value="cNMP_binding"/>
    <property type="match status" value="1"/>
</dbReference>
<comment type="similarity">
    <text evidence="2">Belongs to the protein kinase superfamily. AGC Ser/Thr protein kinase family. cGMP subfamily.</text>
</comment>
<dbReference type="PROSITE" id="PS50011">
    <property type="entry name" value="PROTEIN_KINASE_DOM"/>
    <property type="match status" value="1"/>
</dbReference>
<evidence type="ECO:0000256" key="4">
    <source>
        <dbReference type="ARBA" id="ARBA00022490"/>
    </source>
</evidence>
<evidence type="ECO:0000259" key="19">
    <source>
        <dbReference type="PROSITE" id="PS50011"/>
    </source>
</evidence>
<dbReference type="InterPro" id="IPR011009">
    <property type="entry name" value="Kinase-like_dom_sf"/>
</dbReference>
<comment type="catalytic activity">
    <reaction evidence="15">
        <text>L-threonyl-[protein] + ATP = O-phospho-L-threonyl-[protein] + ADP + H(+)</text>
        <dbReference type="Rhea" id="RHEA:46608"/>
        <dbReference type="Rhea" id="RHEA-COMP:11060"/>
        <dbReference type="Rhea" id="RHEA-COMP:11605"/>
        <dbReference type="ChEBI" id="CHEBI:15378"/>
        <dbReference type="ChEBI" id="CHEBI:30013"/>
        <dbReference type="ChEBI" id="CHEBI:30616"/>
        <dbReference type="ChEBI" id="CHEBI:61977"/>
        <dbReference type="ChEBI" id="CHEBI:456216"/>
        <dbReference type="EC" id="2.7.11.12"/>
    </reaction>
</comment>
<feature type="domain" description="AGC-kinase C-terminal" evidence="21">
    <location>
        <begin position="692"/>
        <end position="739"/>
    </location>
</feature>
<keyword evidence="9 17" id="KW-0547">Nucleotide-binding</keyword>
<keyword evidence="8" id="KW-0479">Metal-binding</keyword>
<dbReference type="Gene3D" id="1.10.510.10">
    <property type="entry name" value="Transferase(Phosphotransferase) domain 1"/>
    <property type="match status" value="1"/>
</dbReference>
<keyword evidence="6" id="KW-0140">cGMP</keyword>
<evidence type="ECO:0000256" key="3">
    <source>
        <dbReference type="ARBA" id="ARBA00012428"/>
    </source>
</evidence>
<dbReference type="InterPro" id="IPR018490">
    <property type="entry name" value="cNMP-bd_dom_sf"/>
</dbReference>
<keyword evidence="10" id="KW-0418">Kinase</keyword>
<name>A0A7S2BH68_9STRA</name>
<dbReference type="SMART" id="SM00100">
    <property type="entry name" value="cNMP"/>
    <property type="match status" value="2"/>
</dbReference>
<evidence type="ECO:0000256" key="6">
    <source>
        <dbReference type="ARBA" id="ARBA00022535"/>
    </source>
</evidence>
<dbReference type="InterPro" id="IPR008271">
    <property type="entry name" value="Ser/Thr_kinase_AS"/>
</dbReference>
<protein>
    <recommendedName>
        <fullName evidence="14">cGMP-dependent protein kinase</fullName>
        <ecNumber evidence="3">2.7.11.12</ecNumber>
    </recommendedName>
</protein>
<feature type="region of interest" description="Disordered" evidence="18">
    <location>
        <begin position="712"/>
        <end position="739"/>
    </location>
</feature>
<evidence type="ECO:0000256" key="11">
    <source>
        <dbReference type="ARBA" id="ARBA00022840"/>
    </source>
</evidence>
<dbReference type="PANTHER" id="PTHR24353:SF37">
    <property type="entry name" value="CAMP-DEPENDENT PROTEIN KINASE CATALYTIC SUBUNIT PRKX"/>
    <property type="match status" value="1"/>
</dbReference>
<organism evidence="22">
    <name type="scientific">Octactis speculum</name>
    <dbReference type="NCBI Taxonomy" id="3111310"/>
    <lineage>
        <taxon>Eukaryota</taxon>
        <taxon>Sar</taxon>
        <taxon>Stramenopiles</taxon>
        <taxon>Ochrophyta</taxon>
        <taxon>Dictyochophyceae</taxon>
        <taxon>Dictyochales</taxon>
        <taxon>Dictyochaceae</taxon>
        <taxon>Octactis</taxon>
    </lineage>
</organism>
<dbReference type="PANTHER" id="PTHR24353">
    <property type="entry name" value="CYCLIC NUCLEOTIDE-DEPENDENT PROTEIN KINASE"/>
    <property type="match status" value="1"/>
</dbReference>
<evidence type="ECO:0000256" key="10">
    <source>
        <dbReference type="ARBA" id="ARBA00022777"/>
    </source>
</evidence>
<accession>A0A7S2BH68</accession>
<dbReference type="Pfam" id="PF00069">
    <property type="entry name" value="Pkinase"/>
    <property type="match status" value="1"/>
</dbReference>
<dbReference type="SMART" id="SM00220">
    <property type="entry name" value="S_TKc"/>
    <property type="match status" value="1"/>
</dbReference>
<evidence type="ECO:0000256" key="15">
    <source>
        <dbReference type="ARBA" id="ARBA00047298"/>
    </source>
</evidence>
<evidence type="ECO:0000256" key="18">
    <source>
        <dbReference type="SAM" id="MobiDB-lite"/>
    </source>
</evidence>
<dbReference type="GO" id="GO:0030553">
    <property type="term" value="F:cGMP binding"/>
    <property type="evidence" value="ECO:0007669"/>
    <property type="project" value="UniProtKB-KW"/>
</dbReference>
<evidence type="ECO:0000256" key="7">
    <source>
        <dbReference type="ARBA" id="ARBA00022679"/>
    </source>
</evidence>